<evidence type="ECO:0000256" key="1">
    <source>
        <dbReference type="ARBA" id="ARBA00004651"/>
    </source>
</evidence>
<feature type="region of interest" description="Disordered" evidence="6">
    <location>
        <begin position="730"/>
        <end position="749"/>
    </location>
</feature>
<dbReference type="EMBL" id="PEBD01000004">
    <property type="protein sequence ID" value="PHV68748.1"/>
    <property type="molecule type" value="Genomic_DNA"/>
</dbReference>
<dbReference type="PANTHER" id="PTHR33406">
    <property type="entry name" value="MEMBRANE PROTEIN MJ1562-RELATED"/>
    <property type="match status" value="1"/>
</dbReference>
<dbReference type="RefSeq" id="WP_099381841.1">
    <property type="nucleotide sequence ID" value="NZ_PEBD01000004.1"/>
</dbReference>
<feature type="transmembrane region" description="Helical" evidence="7">
    <location>
        <begin position="562"/>
        <end position="585"/>
    </location>
</feature>
<dbReference type="PROSITE" id="PS50156">
    <property type="entry name" value="SSD"/>
    <property type="match status" value="1"/>
</dbReference>
<feature type="transmembrane region" description="Helical" evidence="7">
    <location>
        <begin position="673"/>
        <end position="700"/>
    </location>
</feature>
<evidence type="ECO:0000256" key="3">
    <source>
        <dbReference type="ARBA" id="ARBA00022692"/>
    </source>
</evidence>
<evidence type="ECO:0000259" key="8">
    <source>
        <dbReference type="PROSITE" id="PS50156"/>
    </source>
</evidence>
<dbReference type="Gene3D" id="1.20.1640.10">
    <property type="entry name" value="Multidrug efflux transporter AcrB transmembrane domain"/>
    <property type="match status" value="2"/>
</dbReference>
<feature type="transmembrane region" description="Helical" evidence="7">
    <location>
        <begin position="374"/>
        <end position="393"/>
    </location>
</feature>
<evidence type="ECO:0000256" key="7">
    <source>
        <dbReference type="SAM" id="Phobius"/>
    </source>
</evidence>
<gene>
    <name evidence="9" type="ORF">CSW57_06165</name>
</gene>
<dbReference type="GO" id="GO:0005886">
    <property type="term" value="C:plasma membrane"/>
    <property type="evidence" value="ECO:0007669"/>
    <property type="project" value="UniProtKB-SubCell"/>
</dbReference>
<dbReference type="InterPro" id="IPR004869">
    <property type="entry name" value="MMPL_dom"/>
</dbReference>
<name>A0A2G3PSB2_WILMA</name>
<feature type="transmembrane region" description="Helical" evidence="7">
    <location>
        <begin position="217"/>
        <end position="236"/>
    </location>
</feature>
<keyword evidence="3 7" id="KW-0812">Transmembrane</keyword>
<feature type="transmembrane region" description="Helical" evidence="7">
    <location>
        <begin position="597"/>
        <end position="616"/>
    </location>
</feature>
<feature type="transmembrane region" description="Helical" evidence="7">
    <location>
        <begin position="536"/>
        <end position="555"/>
    </location>
</feature>
<accession>A0A2G3PSB2</accession>
<dbReference type="PANTHER" id="PTHR33406:SF13">
    <property type="entry name" value="MEMBRANE PROTEIN YDFJ"/>
    <property type="match status" value="1"/>
</dbReference>
<dbReference type="AlphaFoldDB" id="A0A2G3PSB2"/>
<evidence type="ECO:0000256" key="6">
    <source>
        <dbReference type="SAM" id="MobiDB-lite"/>
    </source>
</evidence>
<organism evidence="9 10">
    <name type="scientific">Williamsia marianensis</name>
    <dbReference type="NCBI Taxonomy" id="85044"/>
    <lineage>
        <taxon>Bacteria</taxon>
        <taxon>Bacillati</taxon>
        <taxon>Actinomycetota</taxon>
        <taxon>Actinomycetes</taxon>
        <taxon>Mycobacteriales</taxon>
        <taxon>Nocardiaceae</taxon>
        <taxon>Williamsia</taxon>
    </lineage>
</organism>
<feature type="domain" description="SSD" evidence="8">
    <location>
        <begin position="209"/>
        <end position="338"/>
    </location>
</feature>
<feature type="transmembrane region" description="Helical" evidence="7">
    <location>
        <begin position="281"/>
        <end position="310"/>
    </location>
</feature>
<keyword evidence="2" id="KW-1003">Cell membrane</keyword>
<feature type="transmembrane region" description="Helical" evidence="7">
    <location>
        <begin position="316"/>
        <end position="344"/>
    </location>
</feature>
<protein>
    <submittedName>
        <fullName evidence="9">RND transporter</fullName>
    </submittedName>
</protein>
<feature type="transmembrane region" description="Helical" evidence="7">
    <location>
        <begin position="648"/>
        <end position="667"/>
    </location>
</feature>
<evidence type="ECO:0000256" key="5">
    <source>
        <dbReference type="ARBA" id="ARBA00023136"/>
    </source>
</evidence>
<evidence type="ECO:0000256" key="4">
    <source>
        <dbReference type="ARBA" id="ARBA00022989"/>
    </source>
</evidence>
<keyword evidence="5 7" id="KW-0472">Membrane</keyword>
<proteinExistence type="predicted"/>
<sequence>MAMFLYRLGRFSFRHKWWVIVSWLLLAALVITLVSSLNPKFSKDFELPGTDSDKAMSLMKENFPAINDEQFKASTSVLVAADNGLEAHTADIDALVAKLRTLPDLVAPDTIINPVEVAAADPALAPNVLGDNGRVGLMQVDQDINVEDLTLEDKEQFEDILREFRVGGLDVQGTGSLMQVFEQGGTAEMLGFVIAFVVMIVAFGAIVAAFIPIITGILGVMITIMLVTLGAGVFNINESATGIITMLGIAVSIDYALFIVSRYRSELNLGGTREAAVGRAVGTAGSAVVFAGLTVMIAVAALSVVGIPFISQMGLAAALAVLIAVLGAITLIPGLLGAFGRFAFSPRIPKVRHGDEPEDSMSNGHRFAKFVTKYPWPIAVVSLLALVVVALPMSKLELGLSSTTDAEVPATELLQRGFGEGINGPLLVVLNDTDGGSVAAAADQTVEHIKTLQNVANPGQLTWTGNGPNKLDTKAGATSALISVTPQQSPSGPQTHDLMEQIRDYSSTTDAEGVTLNVGGQTAIMSDISAKLSSALIPYLVLVVGLAFLILMVVFRSVLVPLTATIGFLFSVCATFGATVAIFQLGHFGLITHTQPIISFLPIFMIGVVFGLAMDYQVFLVTRMREEYVHGLSAKESVIIGYKHGARVVASAAVIMIAVFAAFMLAPDTSSKMMGFALAAAVFFDAFVVRMVIVPAVITIMGDKAWWMPKWLDKVLPNVDMEGTAIRKIPIDSDAGNDKPQPATVGSAD</sequence>
<evidence type="ECO:0000313" key="10">
    <source>
        <dbReference type="Proteomes" id="UP000225108"/>
    </source>
</evidence>
<reference evidence="9 10" key="1">
    <citation type="submission" date="2017-10" db="EMBL/GenBank/DDBJ databases">
        <title>The draft genome sequence of Williamsia sp. BULT 1.1 isolated from the semi-arid grassland soils from South Africa.</title>
        <authorList>
            <person name="Kabwe M.H."/>
            <person name="Govender N."/>
            <person name="Mutseka Lunga P."/>
            <person name="Vikram S."/>
            <person name="Makhalanyane T.P."/>
        </authorList>
    </citation>
    <scope>NUCLEOTIDE SEQUENCE [LARGE SCALE GENOMIC DNA]</scope>
    <source>
        <strain evidence="9 10">BULT 1.1</strain>
    </source>
</reference>
<comment type="subcellular location">
    <subcellularLocation>
        <location evidence="1">Cell membrane</location>
        <topology evidence="1">Multi-pass membrane protein</topology>
    </subcellularLocation>
</comment>
<keyword evidence="4 7" id="KW-1133">Transmembrane helix</keyword>
<dbReference type="Pfam" id="PF03176">
    <property type="entry name" value="MMPL"/>
    <property type="match status" value="2"/>
</dbReference>
<dbReference type="InterPro" id="IPR000731">
    <property type="entry name" value="SSD"/>
</dbReference>
<feature type="transmembrane region" description="Helical" evidence="7">
    <location>
        <begin position="189"/>
        <end position="210"/>
    </location>
</feature>
<evidence type="ECO:0000256" key="2">
    <source>
        <dbReference type="ARBA" id="ARBA00022475"/>
    </source>
</evidence>
<dbReference type="InterPro" id="IPR050545">
    <property type="entry name" value="Mycobact_MmpL"/>
</dbReference>
<feature type="transmembrane region" description="Helical" evidence="7">
    <location>
        <begin position="242"/>
        <end position="260"/>
    </location>
</feature>
<evidence type="ECO:0000313" key="9">
    <source>
        <dbReference type="EMBL" id="PHV68748.1"/>
    </source>
</evidence>
<comment type="caution">
    <text evidence="9">The sequence shown here is derived from an EMBL/GenBank/DDBJ whole genome shotgun (WGS) entry which is preliminary data.</text>
</comment>
<dbReference type="Proteomes" id="UP000225108">
    <property type="component" value="Unassembled WGS sequence"/>
</dbReference>
<dbReference type="SUPFAM" id="SSF82866">
    <property type="entry name" value="Multidrug efflux transporter AcrB transmembrane domain"/>
    <property type="match status" value="2"/>
</dbReference>